<dbReference type="CDD" id="cd02644">
    <property type="entry name" value="R3H_jag"/>
    <property type="match status" value="1"/>
</dbReference>
<dbReference type="Pfam" id="PF14804">
    <property type="entry name" value="Jag_N"/>
    <property type="match status" value="1"/>
</dbReference>
<evidence type="ECO:0000259" key="8">
    <source>
        <dbReference type="PROSITE" id="PS51061"/>
    </source>
</evidence>
<dbReference type="GO" id="GO:0008360">
    <property type="term" value="P:regulation of cell shape"/>
    <property type="evidence" value="ECO:0007669"/>
    <property type="project" value="UniProtKB-KW"/>
</dbReference>
<feature type="region of interest" description="Disordered" evidence="7">
    <location>
        <begin position="236"/>
        <end position="298"/>
    </location>
</feature>
<dbReference type="GO" id="GO:0071555">
    <property type="term" value="P:cell wall organization"/>
    <property type="evidence" value="ECO:0007669"/>
    <property type="project" value="UniProtKB-KW"/>
</dbReference>
<dbReference type="Gene3D" id="3.30.30.80">
    <property type="entry name" value="probable RNA-binding protein from clostridium symbiosum atcc 14940"/>
    <property type="match status" value="1"/>
</dbReference>
<keyword evidence="3 6" id="KW-0133">Cell shape</keyword>
<protein>
    <recommendedName>
        <fullName evidence="6">RNA-binding protein KhpB</fullName>
    </recommendedName>
    <alternativeName>
        <fullName evidence="6">RNA-binding protein EloR</fullName>
    </alternativeName>
</protein>
<evidence type="ECO:0000313" key="10">
    <source>
        <dbReference type="EMBL" id="MDB8745632.1"/>
    </source>
</evidence>
<name>A0AAP3QKN7_9FIRM</name>
<dbReference type="EMBL" id="JAQMLS010000001">
    <property type="protein sequence ID" value="MDB8740916.1"/>
    <property type="molecule type" value="Genomic_DNA"/>
</dbReference>
<comment type="subunit">
    <text evidence="6">Forms a complex with KhpA.</text>
</comment>
<keyword evidence="4 6" id="KW-0143">Chaperone</keyword>
<dbReference type="PANTHER" id="PTHR35800:SF1">
    <property type="entry name" value="RNA-BINDING PROTEIN KHPB"/>
    <property type="match status" value="1"/>
</dbReference>
<reference evidence="10" key="1">
    <citation type="submission" date="2023-01" db="EMBL/GenBank/DDBJ databases">
        <title>Human gut microbiome strain richness.</title>
        <authorList>
            <person name="Chen-Liaw A."/>
        </authorList>
    </citation>
    <scope>NUCLEOTIDE SEQUENCE</scope>
    <source>
        <strain evidence="10">1001275st1_F4_1001275B_160808</strain>
        <strain evidence="9">D59st1_B8_D59t2_181005</strain>
    </source>
</reference>
<comment type="function">
    <text evidence="6">A probable RNA chaperone. Forms a complex with KhpA which binds to cellular RNA and controls its expression. Plays a role in peptidoglycan (PG) homeostasis and cell length regulation.</text>
</comment>
<sequence>MKQIFTAATVDEAKNKAAVEFGTEVEKITFTVLEEPKKGFFGKIKGEAKVEAEYEPETKVETVTEKTEAVEEKAEVQEEVKAEAEWSDTLQKKADCAKEYILNVIKAMGIEDTEIEVTKLENGALFEIKSEEFEKLIGKKGDILDSLQYLASLVCNRIDREYFRISTDCNGFRARRKTQLEELARKIANNVKRSGRSSALEPMNPYERRIIHAAVSEIEGVTSQSKGEEPWRKVIISSTTPRKYDNRGGYKKNGGRRRNNNNRRSKGFDITTSFEKDYKKPKPEDTMKDSGLYSKIEF</sequence>
<dbReference type="InterPro" id="IPR001374">
    <property type="entry name" value="R3H_dom"/>
</dbReference>
<dbReference type="Pfam" id="PF13083">
    <property type="entry name" value="KH_KhpA-B"/>
    <property type="match status" value="1"/>
</dbReference>
<accession>A0AAP3QKN7</accession>
<dbReference type="GO" id="GO:0003723">
    <property type="term" value="F:RNA binding"/>
    <property type="evidence" value="ECO:0007669"/>
    <property type="project" value="UniProtKB-UniRule"/>
</dbReference>
<evidence type="ECO:0000256" key="1">
    <source>
        <dbReference type="ARBA" id="ARBA00022490"/>
    </source>
</evidence>
<dbReference type="Gene3D" id="3.30.1370.50">
    <property type="entry name" value="R3H-like domain"/>
    <property type="match status" value="1"/>
</dbReference>
<gene>
    <name evidence="6" type="primary">khpB</name>
    <name evidence="6" type="synonym">eloR</name>
    <name evidence="10" type="ORF">PNU62_11445</name>
    <name evidence="9" type="ORF">PNV70_02380</name>
</gene>
<dbReference type="Proteomes" id="UP001211015">
    <property type="component" value="Unassembled WGS sequence"/>
</dbReference>
<comment type="domain">
    <text evidence="6">Has an N-terminal Jag-N domain and 2 RNA-binding domains (KH and R3H).</text>
</comment>
<comment type="similarity">
    <text evidence="6">Belongs to the KhpB RNA-binding protein family.</text>
</comment>
<dbReference type="InterPro" id="IPR039247">
    <property type="entry name" value="KhpB"/>
</dbReference>
<dbReference type="InterPro" id="IPR038008">
    <property type="entry name" value="Jag_KH"/>
</dbReference>
<dbReference type="InterPro" id="IPR036867">
    <property type="entry name" value="R3H_dom_sf"/>
</dbReference>
<dbReference type="CDD" id="cd02414">
    <property type="entry name" value="KH-II_Jag"/>
    <property type="match status" value="1"/>
</dbReference>
<dbReference type="InterPro" id="IPR032782">
    <property type="entry name" value="KhpB_N"/>
</dbReference>
<dbReference type="Pfam" id="PF01424">
    <property type="entry name" value="R3H"/>
    <property type="match status" value="1"/>
</dbReference>
<dbReference type="PANTHER" id="PTHR35800">
    <property type="entry name" value="PROTEIN JAG"/>
    <property type="match status" value="1"/>
</dbReference>
<evidence type="ECO:0000256" key="7">
    <source>
        <dbReference type="SAM" id="MobiDB-lite"/>
    </source>
</evidence>
<organism evidence="10 11">
    <name type="scientific">Ruminococcus bicirculans</name>
    <name type="common">ex Wegman et al. 2014</name>
    <dbReference type="NCBI Taxonomy" id="1160721"/>
    <lineage>
        <taxon>Bacteria</taxon>
        <taxon>Bacillati</taxon>
        <taxon>Bacillota</taxon>
        <taxon>Clostridia</taxon>
        <taxon>Eubacteriales</taxon>
        <taxon>Oscillospiraceae</taxon>
        <taxon>Ruminococcus</taxon>
    </lineage>
</organism>
<feature type="compositionally biased region" description="Basic and acidic residues" evidence="7">
    <location>
        <begin position="274"/>
        <end position="288"/>
    </location>
</feature>
<dbReference type="Gene3D" id="3.30.300.20">
    <property type="match status" value="1"/>
</dbReference>
<dbReference type="SMART" id="SM01245">
    <property type="entry name" value="Jag_N"/>
    <property type="match status" value="1"/>
</dbReference>
<evidence type="ECO:0000313" key="9">
    <source>
        <dbReference type="EMBL" id="MDB8740916.1"/>
    </source>
</evidence>
<dbReference type="InterPro" id="IPR038247">
    <property type="entry name" value="Jag_N_dom_sf"/>
</dbReference>
<dbReference type="SUPFAM" id="SSF82708">
    <property type="entry name" value="R3H domain"/>
    <property type="match status" value="1"/>
</dbReference>
<keyword evidence="2 6" id="KW-0694">RNA-binding</keyword>
<keyword evidence="5 6" id="KW-0961">Cell wall biogenesis/degradation</keyword>
<dbReference type="NCBIfam" id="NF041568">
    <property type="entry name" value="Jag_EloR"/>
    <property type="match status" value="1"/>
</dbReference>
<comment type="caution">
    <text evidence="10">The sequence shown here is derived from an EMBL/GenBank/DDBJ whole genome shotgun (WGS) entry which is preliminary data.</text>
</comment>
<dbReference type="GO" id="GO:0009252">
    <property type="term" value="P:peptidoglycan biosynthetic process"/>
    <property type="evidence" value="ECO:0007669"/>
    <property type="project" value="UniProtKB-UniRule"/>
</dbReference>
<comment type="subcellular location">
    <subcellularLocation>
        <location evidence="6">Cytoplasm</location>
    </subcellularLocation>
</comment>
<dbReference type="GO" id="GO:0005737">
    <property type="term" value="C:cytoplasm"/>
    <property type="evidence" value="ECO:0007669"/>
    <property type="project" value="UniProtKB-SubCell"/>
</dbReference>
<keyword evidence="1 6" id="KW-0963">Cytoplasm</keyword>
<feature type="domain" description="R3H" evidence="8">
    <location>
        <begin position="174"/>
        <end position="240"/>
    </location>
</feature>
<dbReference type="RefSeq" id="WP_117863649.1">
    <property type="nucleotide sequence ID" value="NZ_CAKVQR010000001.1"/>
</dbReference>
<evidence type="ECO:0000256" key="5">
    <source>
        <dbReference type="ARBA" id="ARBA00023316"/>
    </source>
</evidence>
<dbReference type="EMBL" id="JAQMLV010000017">
    <property type="protein sequence ID" value="MDB8745632.1"/>
    <property type="molecule type" value="Genomic_DNA"/>
</dbReference>
<dbReference type="HAMAP" id="MF_00867">
    <property type="entry name" value="KhpB"/>
    <property type="match status" value="1"/>
</dbReference>
<evidence type="ECO:0000256" key="3">
    <source>
        <dbReference type="ARBA" id="ARBA00022960"/>
    </source>
</evidence>
<evidence type="ECO:0000256" key="4">
    <source>
        <dbReference type="ARBA" id="ARBA00023186"/>
    </source>
</evidence>
<evidence type="ECO:0000256" key="2">
    <source>
        <dbReference type="ARBA" id="ARBA00022884"/>
    </source>
</evidence>
<dbReference type="InterPro" id="IPR034079">
    <property type="entry name" value="R3H_KhpB"/>
</dbReference>
<proteinExistence type="inferred from homology"/>
<dbReference type="PROSITE" id="PS51061">
    <property type="entry name" value="R3H"/>
    <property type="match status" value="1"/>
</dbReference>
<dbReference type="InterPro" id="IPR015946">
    <property type="entry name" value="KH_dom-like_a/b"/>
</dbReference>
<evidence type="ECO:0000256" key="6">
    <source>
        <dbReference type="HAMAP-Rule" id="MF_00867"/>
    </source>
</evidence>
<dbReference type="Proteomes" id="UP001211421">
    <property type="component" value="Unassembled WGS sequence"/>
</dbReference>
<comment type="caution">
    <text evidence="6">Lacks conserved residue(s) required for the propagation of feature annotation.</text>
</comment>
<feature type="compositionally biased region" description="Basic residues" evidence="7">
    <location>
        <begin position="249"/>
        <end position="265"/>
    </location>
</feature>
<dbReference type="AlphaFoldDB" id="A0AAP3QKN7"/>
<evidence type="ECO:0000313" key="11">
    <source>
        <dbReference type="Proteomes" id="UP001211015"/>
    </source>
</evidence>
<dbReference type="SMART" id="SM00393">
    <property type="entry name" value="R3H"/>
    <property type="match status" value="1"/>
</dbReference>